<dbReference type="InterPro" id="IPR051167">
    <property type="entry name" value="Prolyl_oligopep/macrocyclase"/>
</dbReference>
<organism evidence="9 10">
    <name type="scientific">Acrocarpospora macrocephala</name>
    <dbReference type="NCBI Taxonomy" id="150177"/>
    <lineage>
        <taxon>Bacteria</taxon>
        <taxon>Bacillati</taxon>
        <taxon>Actinomycetota</taxon>
        <taxon>Actinomycetes</taxon>
        <taxon>Streptosporangiales</taxon>
        <taxon>Streptosporangiaceae</taxon>
        <taxon>Acrocarpospora</taxon>
    </lineage>
</organism>
<dbReference type="GO" id="GO:0005829">
    <property type="term" value="C:cytosol"/>
    <property type="evidence" value="ECO:0007669"/>
    <property type="project" value="TreeGrafter"/>
</dbReference>
<dbReference type="EMBL" id="BLAE01000070">
    <property type="protein sequence ID" value="GES15141.1"/>
    <property type="molecule type" value="Genomic_DNA"/>
</dbReference>
<dbReference type="Proteomes" id="UP000331127">
    <property type="component" value="Unassembled WGS sequence"/>
</dbReference>
<evidence type="ECO:0000256" key="1">
    <source>
        <dbReference type="ARBA" id="ARBA00001070"/>
    </source>
</evidence>
<keyword evidence="4" id="KW-0645">Protease</keyword>
<dbReference type="SUPFAM" id="SSF53474">
    <property type="entry name" value="alpha/beta-Hydrolases"/>
    <property type="match status" value="1"/>
</dbReference>
<dbReference type="AlphaFoldDB" id="A0A5M3X646"/>
<dbReference type="PRINTS" id="PR00862">
    <property type="entry name" value="PROLIGOPTASE"/>
</dbReference>
<dbReference type="SUPFAM" id="SSF50993">
    <property type="entry name" value="Peptidase/esterase 'gauge' domain"/>
    <property type="match status" value="1"/>
</dbReference>
<keyword evidence="5" id="KW-0378">Hydrolase</keyword>
<dbReference type="Pfam" id="PF00326">
    <property type="entry name" value="Peptidase_S9"/>
    <property type="match status" value="1"/>
</dbReference>
<dbReference type="Gene3D" id="2.130.10.120">
    <property type="entry name" value="Prolyl oligopeptidase, N-terminal domain"/>
    <property type="match status" value="1"/>
</dbReference>
<keyword evidence="6" id="KW-0720">Serine protease</keyword>
<proteinExistence type="inferred from homology"/>
<keyword evidence="10" id="KW-1185">Reference proteome</keyword>
<dbReference type="Gene3D" id="3.40.50.1820">
    <property type="entry name" value="alpha/beta hydrolase"/>
    <property type="match status" value="1"/>
</dbReference>
<comment type="similarity">
    <text evidence="2">Belongs to the peptidase S9A family.</text>
</comment>
<evidence type="ECO:0000259" key="7">
    <source>
        <dbReference type="Pfam" id="PF00326"/>
    </source>
</evidence>
<dbReference type="PROSITE" id="PS00708">
    <property type="entry name" value="PRO_ENDOPEP_SER"/>
    <property type="match status" value="1"/>
</dbReference>
<evidence type="ECO:0000256" key="3">
    <source>
        <dbReference type="ARBA" id="ARBA00011897"/>
    </source>
</evidence>
<dbReference type="GO" id="GO:0004252">
    <property type="term" value="F:serine-type endopeptidase activity"/>
    <property type="evidence" value="ECO:0007669"/>
    <property type="project" value="UniProtKB-EC"/>
</dbReference>
<protein>
    <recommendedName>
        <fullName evidence="3">prolyl oligopeptidase</fullName>
        <ecNumber evidence="3">3.4.21.26</ecNumber>
    </recommendedName>
</protein>
<dbReference type="EC" id="3.4.21.26" evidence="3"/>
<comment type="catalytic activity">
    <reaction evidence="1">
        <text>Hydrolysis of Pro-|-Xaa &gt;&gt; Ala-|-Xaa in oligopeptides.</text>
        <dbReference type="EC" id="3.4.21.26"/>
    </reaction>
</comment>
<reference evidence="9 10" key="1">
    <citation type="submission" date="2019-10" db="EMBL/GenBank/DDBJ databases">
        <title>Whole genome shotgun sequence of Acrocarpospora macrocephala NBRC 16266.</title>
        <authorList>
            <person name="Ichikawa N."/>
            <person name="Kimura A."/>
            <person name="Kitahashi Y."/>
            <person name="Komaki H."/>
            <person name="Oguchi A."/>
        </authorList>
    </citation>
    <scope>NUCLEOTIDE SEQUENCE [LARGE SCALE GENOMIC DNA]</scope>
    <source>
        <strain evidence="9 10">NBRC 16266</strain>
    </source>
</reference>
<feature type="domain" description="Peptidase S9A N-terminal" evidence="8">
    <location>
        <begin position="15"/>
        <end position="424"/>
    </location>
</feature>
<evidence type="ECO:0000313" key="10">
    <source>
        <dbReference type="Proteomes" id="UP000331127"/>
    </source>
</evidence>
<evidence type="ECO:0000259" key="8">
    <source>
        <dbReference type="Pfam" id="PF02897"/>
    </source>
</evidence>
<evidence type="ECO:0000256" key="5">
    <source>
        <dbReference type="ARBA" id="ARBA00022801"/>
    </source>
</evidence>
<gene>
    <name evidence="9" type="ORF">Amac_087380</name>
</gene>
<sequence length="697" mass="76005">MACPKVRDMTRPPYPPARRAEIVDDLHGTSVPDPYRWLEDPDAPEVKEWLEAQSELLGQAGLAGRERFRGRVEELLKSGSIGAPTWRGDKHFFMRRTPEQEHAVLYVVDERGERALIDPMALDPSGLTTLDSWQPDKEGRLLAYQISVGGDEESQLHVLDIESGAVVEGPIDRCRYSPVAWLPGGESYYYVRRLAPDQVPEGEDQYHRRVYLHVLGTPADDDVMIFGEGLEKTNYYGVSVSRDGRWLTISASRGTAPRNDLWIADLESSPRESPTLITVQEDVDAQTGLHLGRDGRLYVFTDRDAPRGRVCVASPEAPGHENWRDLIPQDAEAVLSDFAILDELDDPIMLVGWTRHAIAEISVHRLSDGVRTGAVPTPGLGTIGGISERPEGGHEAWFGYTDNTTPPTIQRYDARTGETTLWASSPGTVEVPPVKTEHVVYSSADGTEVHMLVISPVDGSGPRPTVLYGYGGFGISMAPGYSASILTWVEAGGVYAIAQLRGGGEQGEEWHRAGMLGAKQNVFDDLHAAAEHLIATGVTTSAQLAISGGSNGGLLVGAALTQRPELYAAVVCSAPLLDMIRYEQFGLGATWNVEYGSAEVAEEFAWLWSYSPYHHVREGVAYPATLFTVFASDTRVHPLHAWKMAAALQFATSSDRPILLRNETEAGHGARSVSKTVALAADQLAFLATHTGLAHES</sequence>
<dbReference type="InterPro" id="IPR023302">
    <property type="entry name" value="Pept_S9A_N"/>
</dbReference>
<dbReference type="GO" id="GO:0070012">
    <property type="term" value="F:oligopeptidase activity"/>
    <property type="evidence" value="ECO:0007669"/>
    <property type="project" value="TreeGrafter"/>
</dbReference>
<dbReference type="GO" id="GO:0006508">
    <property type="term" value="P:proteolysis"/>
    <property type="evidence" value="ECO:0007669"/>
    <property type="project" value="UniProtKB-KW"/>
</dbReference>
<dbReference type="PANTHER" id="PTHR42881">
    <property type="entry name" value="PROLYL ENDOPEPTIDASE"/>
    <property type="match status" value="1"/>
</dbReference>
<evidence type="ECO:0000313" key="9">
    <source>
        <dbReference type="EMBL" id="GES15141.1"/>
    </source>
</evidence>
<evidence type="ECO:0000256" key="2">
    <source>
        <dbReference type="ARBA" id="ARBA00005228"/>
    </source>
</evidence>
<feature type="domain" description="Peptidase S9 prolyl oligopeptidase catalytic" evidence="7">
    <location>
        <begin position="481"/>
        <end position="692"/>
    </location>
</feature>
<dbReference type="Pfam" id="PF02897">
    <property type="entry name" value="Peptidase_S9_N"/>
    <property type="match status" value="1"/>
</dbReference>
<comment type="caution">
    <text evidence="9">The sequence shown here is derived from an EMBL/GenBank/DDBJ whole genome shotgun (WGS) entry which is preliminary data.</text>
</comment>
<evidence type="ECO:0000256" key="6">
    <source>
        <dbReference type="ARBA" id="ARBA00022825"/>
    </source>
</evidence>
<dbReference type="InterPro" id="IPR002471">
    <property type="entry name" value="Pept_S9_AS"/>
</dbReference>
<dbReference type="PANTHER" id="PTHR42881:SF2">
    <property type="entry name" value="PROLYL ENDOPEPTIDASE"/>
    <property type="match status" value="1"/>
</dbReference>
<name>A0A5M3X646_9ACTN</name>
<accession>A0A5M3X646</accession>
<dbReference type="InterPro" id="IPR001375">
    <property type="entry name" value="Peptidase_S9_cat"/>
</dbReference>
<evidence type="ECO:0000256" key="4">
    <source>
        <dbReference type="ARBA" id="ARBA00022670"/>
    </source>
</evidence>
<dbReference type="InterPro" id="IPR029058">
    <property type="entry name" value="AB_hydrolase_fold"/>
</dbReference>
<dbReference type="InterPro" id="IPR002470">
    <property type="entry name" value="Peptidase_S9A"/>
</dbReference>